<organism evidence="2 3">
    <name type="scientific">Hymenobacter saemangeumensis</name>
    <dbReference type="NCBI Taxonomy" id="1084522"/>
    <lineage>
        <taxon>Bacteria</taxon>
        <taxon>Pseudomonadati</taxon>
        <taxon>Bacteroidota</taxon>
        <taxon>Cytophagia</taxon>
        <taxon>Cytophagales</taxon>
        <taxon>Hymenobacteraceae</taxon>
        <taxon>Hymenobacter</taxon>
    </lineage>
</organism>
<comment type="caution">
    <text evidence="2">The sequence shown here is derived from an EMBL/GenBank/DDBJ whole genome shotgun (WGS) entry which is preliminary data.</text>
</comment>
<keyword evidence="3" id="KW-1185">Reference proteome</keyword>
<dbReference type="EMBL" id="BAABGZ010000014">
    <property type="protein sequence ID" value="GAA4353517.1"/>
    <property type="molecule type" value="Genomic_DNA"/>
</dbReference>
<name>A0ABP8I8L2_9BACT</name>
<feature type="domain" description="DUF7832" evidence="1">
    <location>
        <begin position="2"/>
        <end position="116"/>
    </location>
</feature>
<evidence type="ECO:0000313" key="3">
    <source>
        <dbReference type="Proteomes" id="UP001501153"/>
    </source>
</evidence>
<dbReference type="Pfam" id="PF25191">
    <property type="entry name" value="DUF7832"/>
    <property type="match status" value="1"/>
</dbReference>
<reference evidence="3" key="1">
    <citation type="journal article" date="2019" name="Int. J. Syst. Evol. Microbiol.">
        <title>The Global Catalogue of Microorganisms (GCM) 10K type strain sequencing project: providing services to taxonomists for standard genome sequencing and annotation.</title>
        <authorList>
            <consortium name="The Broad Institute Genomics Platform"/>
            <consortium name="The Broad Institute Genome Sequencing Center for Infectious Disease"/>
            <person name="Wu L."/>
            <person name="Ma J."/>
        </authorList>
    </citation>
    <scope>NUCLEOTIDE SEQUENCE [LARGE SCALE GENOMIC DNA]</scope>
    <source>
        <strain evidence="3">JCM 17923</strain>
    </source>
</reference>
<dbReference type="Proteomes" id="UP001501153">
    <property type="component" value="Unassembled WGS sequence"/>
</dbReference>
<dbReference type="RefSeq" id="WP_345235222.1">
    <property type="nucleotide sequence ID" value="NZ_BAABGZ010000014.1"/>
</dbReference>
<dbReference type="InterPro" id="IPR057154">
    <property type="entry name" value="DUF7832"/>
</dbReference>
<evidence type="ECO:0000259" key="1">
    <source>
        <dbReference type="Pfam" id="PF25191"/>
    </source>
</evidence>
<proteinExistence type="predicted"/>
<sequence length="140" mass="15703">MKYDDATWHSGGDYPSDLPDEAAATHSGMFLAWALLKGLGSEGHLNDFAEELKLLQKQEVTPGAYFLATCDGQLSHDELSETGNFFAAAYLDLEQGAYFKDYEKALATALPSFYHVPDTWENFELLRPILESRFAIWSRS</sequence>
<accession>A0ABP8I8L2</accession>
<gene>
    <name evidence="2" type="ORF">GCM10023185_14220</name>
</gene>
<protein>
    <recommendedName>
        <fullName evidence="1">DUF7832 domain-containing protein</fullName>
    </recommendedName>
</protein>
<evidence type="ECO:0000313" key="2">
    <source>
        <dbReference type="EMBL" id="GAA4353517.1"/>
    </source>
</evidence>